<name>A0A3S0W7Z4_9GAMM</name>
<accession>A0A3S0W7Z4</accession>
<dbReference type="SMART" id="SM00420">
    <property type="entry name" value="HTH_DEOR"/>
    <property type="match status" value="1"/>
</dbReference>
<keyword evidence="6" id="KW-1185">Reference proteome</keyword>
<evidence type="ECO:0000259" key="4">
    <source>
        <dbReference type="PROSITE" id="PS51000"/>
    </source>
</evidence>
<dbReference type="InterPro" id="IPR014036">
    <property type="entry name" value="DeoR-like_C"/>
</dbReference>
<dbReference type="GO" id="GO:0003677">
    <property type="term" value="F:DNA binding"/>
    <property type="evidence" value="ECO:0007669"/>
    <property type="project" value="UniProtKB-KW"/>
</dbReference>
<dbReference type="Pfam" id="PF00455">
    <property type="entry name" value="DeoRC"/>
    <property type="match status" value="1"/>
</dbReference>
<dbReference type="Pfam" id="PF08220">
    <property type="entry name" value="HTH_DeoR"/>
    <property type="match status" value="1"/>
</dbReference>
<evidence type="ECO:0000313" key="5">
    <source>
        <dbReference type="EMBL" id="RUR34232.1"/>
    </source>
</evidence>
<proteinExistence type="predicted"/>
<dbReference type="InterPro" id="IPR037171">
    <property type="entry name" value="NagB/RpiA_transferase-like"/>
</dbReference>
<sequence length="265" mass="28851">MNGRSAQRLALLQETLSVGGALHLRDAAILCGVSEMTIRRDLTTHPSAMTLLGGRLVLTSYPGVTPVYDLNEQQANDYPIKHRLCQRTAAFIEEGDTLFIDCGSTLIPLLSQLGRFNELTVVTYALNVATAVSRLPNVRLVLLGGLYYAASQSFGSNDMQGAIERIGINKAFISAAGVDCERGVSCFHFHEVAPKQAAIASAQQRFLIVDASKFGMIRPAYFASLNDFDTIVTNEECESELLIYFKGHVLLVSPPPHAFCEPICP</sequence>
<feature type="domain" description="HTH deoR-type" evidence="4">
    <location>
        <begin position="5"/>
        <end position="57"/>
    </location>
</feature>
<protein>
    <submittedName>
        <fullName evidence="5">DeoR family transcriptional regulator</fullName>
    </submittedName>
</protein>
<dbReference type="PANTHER" id="PTHR30363:SF8">
    <property type="entry name" value="DEOXYRIBOSE OPERON REPRESSOR"/>
    <property type="match status" value="1"/>
</dbReference>
<comment type="caution">
    <text evidence="5">The sequence shown here is derived from an EMBL/GenBank/DDBJ whole genome shotgun (WGS) entry which is preliminary data.</text>
</comment>
<dbReference type="PROSITE" id="PS00894">
    <property type="entry name" value="HTH_DEOR_1"/>
    <property type="match status" value="1"/>
</dbReference>
<reference evidence="5 6" key="1">
    <citation type="submission" date="2018-12" db="EMBL/GenBank/DDBJ databases">
        <title>three novel Halomonas strain isolated from plants.</title>
        <authorList>
            <person name="Sun C."/>
        </authorList>
    </citation>
    <scope>NUCLEOTIDE SEQUENCE [LARGE SCALE GENOMIC DNA]</scope>
    <source>
        <strain evidence="5 6">JCM 18142</strain>
    </source>
</reference>
<organism evidence="5 6">
    <name type="scientific">Vreelandella nanhaiensis</name>
    <dbReference type="NCBI Taxonomy" id="1258546"/>
    <lineage>
        <taxon>Bacteria</taxon>
        <taxon>Pseudomonadati</taxon>
        <taxon>Pseudomonadota</taxon>
        <taxon>Gammaproteobacteria</taxon>
        <taxon>Oceanospirillales</taxon>
        <taxon>Halomonadaceae</taxon>
        <taxon>Vreelandella</taxon>
    </lineage>
</organism>
<dbReference type="EMBL" id="RZHF01000004">
    <property type="protein sequence ID" value="RUR34232.1"/>
    <property type="molecule type" value="Genomic_DNA"/>
</dbReference>
<dbReference type="InterPro" id="IPR050313">
    <property type="entry name" value="Carb_Metab_HTH_regulators"/>
</dbReference>
<evidence type="ECO:0000256" key="1">
    <source>
        <dbReference type="ARBA" id="ARBA00023015"/>
    </source>
</evidence>
<keyword evidence="1" id="KW-0805">Transcription regulation</keyword>
<dbReference type="InterPro" id="IPR001034">
    <property type="entry name" value="DeoR_HTH"/>
</dbReference>
<keyword evidence="2" id="KW-0238">DNA-binding</keyword>
<dbReference type="Proteomes" id="UP000287023">
    <property type="component" value="Unassembled WGS sequence"/>
</dbReference>
<dbReference type="RefSeq" id="WP_127059684.1">
    <property type="nucleotide sequence ID" value="NZ_RZHF01000004.1"/>
</dbReference>
<dbReference type="PANTHER" id="PTHR30363">
    <property type="entry name" value="HTH-TYPE TRANSCRIPTIONAL REGULATOR SRLR-RELATED"/>
    <property type="match status" value="1"/>
</dbReference>
<evidence type="ECO:0000313" key="6">
    <source>
        <dbReference type="Proteomes" id="UP000287023"/>
    </source>
</evidence>
<evidence type="ECO:0000256" key="3">
    <source>
        <dbReference type="ARBA" id="ARBA00023163"/>
    </source>
</evidence>
<dbReference type="GO" id="GO:0003700">
    <property type="term" value="F:DNA-binding transcription factor activity"/>
    <property type="evidence" value="ECO:0007669"/>
    <property type="project" value="InterPro"/>
</dbReference>
<dbReference type="InterPro" id="IPR018356">
    <property type="entry name" value="Tscrpt_reg_HTH_DeoR_CS"/>
</dbReference>
<keyword evidence="3" id="KW-0804">Transcription</keyword>
<dbReference type="OrthoDB" id="9797223at2"/>
<dbReference type="SMART" id="SM01134">
    <property type="entry name" value="DeoRC"/>
    <property type="match status" value="1"/>
</dbReference>
<dbReference type="PROSITE" id="PS51000">
    <property type="entry name" value="HTH_DEOR_2"/>
    <property type="match status" value="1"/>
</dbReference>
<evidence type="ECO:0000256" key="2">
    <source>
        <dbReference type="ARBA" id="ARBA00023125"/>
    </source>
</evidence>
<dbReference type="AlphaFoldDB" id="A0A3S0W7Z4"/>
<dbReference type="SUPFAM" id="SSF100950">
    <property type="entry name" value="NagB/RpiA/CoA transferase-like"/>
    <property type="match status" value="1"/>
</dbReference>
<gene>
    <name evidence="5" type="ORF">ELY38_01130</name>
</gene>